<protein>
    <submittedName>
        <fullName evidence="2">Uncharacterized protein</fullName>
    </submittedName>
</protein>
<feature type="non-terminal residue" evidence="2">
    <location>
        <position position="1"/>
    </location>
</feature>
<dbReference type="Proteomes" id="UP001276854">
    <property type="component" value="Unassembled WGS sequence"/>
</dbReference>
<comment type="caution">
    <text evidence="2">The sequence shown here is derived from an EMBL/GenBank/DDBJ whole genome shotgun (WGS) entry which is preliminary data.</text>
</comment>
<reference evidence="2 3" key="1">
    <citation type="submission" date="2023-10" db="EMBL/GenBank/DDBJ databases">
        <title>A novel Glycoside Hydrolase 43-Like Enzyme from Clostrdium boliviensis is an Endo-xylanase, and a Candidate for Xylooligosaccharides Production from Different Xylan Substrates.</title>
        <authorList>
            <person name="Alvarez M.T."/>
            <person name="Rocabado-Villegas L.R."/>
            <person name="Salas-Veizaga D.M."/>
            <person name="Linares-Pasten J.A."/>
            <person name="Gudmundsdottir E.E."/>
            <person name="Hreggvidsson G.O."/>
            <person name="Adlercreutz P."/>
            <person name="Nordberg Karlsson E."/>
        </authorList>
    </citation>
    <scope>NUCLEOTIDE SEQUENCE [LARGE SCALE GENOMIC DNA]</scope>
    <source>
        <strain evidence="2 3">E-1</strain>
    </source>
</reference>
<proteinExistence type="predicted"/>
<keyword evidence="1" id="KW-1133">Transmembrane helix</keyword>
<accession>A0ABU4GJV2</accession>
<evidence type="ECO:0000313" key="2">
    <source>
        <dbReference type="EMBL" id="MDW2797901.1"/>
    </source>
</evidence>
<evidence type="ECO:0000313" key="3">
    <source>
        <dbReference type="Proteomes" id="UP001276854"/>
    </source>
</evidence>
<organism evidence="2 3">
    <name type="scientific">Clostridium boliviensis</name>
    <dbReference type="NCBI Taxonomy" id="318465"/>
    <lineage>
        <taxon>Bacteria</taxon>
        <taxon>Bacillati</taxon>
        <taxon>Bacillota</taxon>
        <taxon>Clostridia</taxon>
        <taxon>Eubacteriales</taxon>
        <taxon>Clostridiaceae</taxon>
        <taxon>Clostridium</taxon>
    </lineage>
</organism>
<evidence type="ECO:0000256" key="1">
    <source>
        <dbReference type="SAM" id="Phobius"/>
    </source>
</evidence>
<dbReference type="EMBL" id="JAWONS010000139">
    <property type="protein sequence ID" value="MDW2797901.1"/>
    <property type="molecule type" value="Genomic_DNA"/>
</dbReference>
<sequence length="90" mass="10538">FLSEVTYFEQTKKSMQRKPLIALNMILRHCTISRNFSPYMGFALFPFLFIFSKRYAKKKVQGFVEANLDFCALQLSLPQETAKKYLVTIT</sequence>
<keyword evidence="3" id="KW-1185">Reference proteome</keyword>
<gene>
    <name evidence="2" type="ORF">RZO55_09980</name>
</gene>
<feature type="transmembrane region" description="Helical" evidence="1">
    <location>
        <begin position="36"/>
        <end position="52"/>
    </location>
</feature>
<keyword evidence="1" id="KW-0472">Membrane</keyword>
<keyword evidence="1" id="KW-0812">Transmembrane</keyword>
<name>A0ABU4GJV2_9CLOT</name>